<evidence type="ECO:0000313" key="6">
    <source>
        <dbReference type="RefSeq" id="XP_013413615.1"/>
    </source>
</evidence>
<dbReference type="SUPFAM" id="SSF56112">
    <property type="entry name" value="Protein kinase-like (PK-like)"/>
    <property type="match status" value="1"/>
</dbReference>
<dbReference type="PROSITE" id="PS50011">
    <property type="entry name" value="PROTEIN_KINASE_DOM"/>
    <property type="match status" value="1"/>
</dbReference>
<dbReference type="Pfam" id="PF07714">
    <property type="entry name" value="PK_Tyr_Ser-Thr"/>
    <property type="match status" value="1"/>
</dbReference>
<dbReference type="GeneID" id="106175960"/>
<dbReference type="GO" id="GO:0005886">
    <property type="term" value="C:plasma membrane"/>
    <property type="evidence" value="ECO:0007669"/>
    <property type="project" value="TreeGrafter"/>
</dbReference>
<evidence type="ECO:0000256" key="2">
    <source>
        <dbReference type="PROSITE-ProRule" id="PRU10141"/>
    </source>
</evidence>
<dbReference type="GO" id="GO:0004714">
    <property type="term" value="F:transmembrane receptor protein tyrosine kinase activity"/>
    <property type="evidence" value="ECO:0007669"/>
    <property type="project" value="TreeGrafter"/>
</dbReference>
<dbReference type="PANTHER" id="PTHR24416">
    <property type="entry name" value="TYROSINE-PROTEIN KINASE RECEPTOR"/>
    <property type="match status" value="1"/>
</dbReference>
<keyword evidence="2" id="KW-0067">ATP-binding</keyword>
<keyword evidence="3" id="KW-0812">Transmembrane</keyword>
<dbReference type="KEGG" id="lak:106175960"/>
<dbReference type="GO" id="GO:0005524">
    <property type="term" value="F:ATP binding"/>
    <property type="evidence" value="ECO:0007669"/>
    <property type="project" value="UniProtKB-UniRule"/>
</dbReference>
<dbReference type="Proteomes" id="UP000085678">
    <property type="component" value="Unplaced"/>
</dbReference>
<dbReference type="InterPro" id="IPR017441">
    <property type="entry name" value="Protein_kinase_ATP_BS"/>
</dbReference>
<dbReference type="Gene3D" id="1.10.510.10">
    <property type="entry name" value="Transferase(Phosphotransferase) domain 1"/>
    <property type="match status" value="1"/>
</dbReference>
<sequence length="259" mass="27931">MEDKAVYKCAFGLLGGHLFKAPDVTEVFVVTTTKGASKKETASPSTAGFSKETIIAVGAGGGGGVLLVTIIVAVVCVKKKGKGNSTSDIYEMRYRKSNQHAHSGLTSDVFIDNIDDISLIQSIGQGHFGKVWKAEDKRPDAVSRILAVKVLKESATEVDQKDFIQEMDTMTSLVPHENVVKLLGYSKTVPAFIALEFMAYGSLKTFLHSSRSDNIYGNLHGGSNRLTSRDLLTFAEHVARGMSHVAKNGVGKRHADLCL</sequence>
<dbReference type="InterPro" id="IPR050122">
    <property type="entry name" value="RTK"/>
</dbReference>
<dbReference type="GO" id="GO:0043235">
    <property type="term" value="C:receptor complex"/>
    <property type="evidence" value="ECO:0007669"/>
    <property type="project" value="TreeGrafter"/>
</dbReference>
<dbReference type="GO" id="GO:0007169">
    <property type="term" value="P:cell surface receptor protein tyrosine kinase signaling pathway"/>
    <property type="evidence" value="ECO:0007669"/>
    <property type="project" value="TreeGrafter"/>
</dbReference>
<dbReference type="SMART" id="SM00219">
    <property type="entry name" value="TyrKc"/>
    <property type="match status" value="1"/>
</dbReference>
<keyword evidence="5" id="KW-1185">Reference proteome</keyword>
<accession>A0A1S3JTC4</accession>
<protein>
    <submittedName>
        <fullName evidence="6">Tyrosine kinase receptor Cad96Ca-like</fullName>
    </submittedName>
</protein>
<evidence type="ECO:0000256" key="3">
    <source>
        <dbReference type="SAM" id="Phobius"/>
    </source>
</evidence>
<evidence type="ECO:0000259" key="4">
    <source>
        <dbReference type="PROSITE" id="PS50011"/>
    </source>
</evidence>
<dbReference type="OrthoDB" id="3256376at2759"/>
<evidence type="ECO:0000256" key="1">
    <source>
        <dbReference type="ARBA" id="ARBA00004167"/>
    </source>
</evidence>
<dbReference type="InterPro" id="IPR000719">
    <property type="entry name" value="Prot_kinase_dom"/>
</dbReference>
<keyword evidence="3" id="KW-1133">Transmembrane helix</keyword>
<dbReference type="PANTHER" id="PTHR24416:SF621">
    <property type="entry name" value="TYROSINE KINASE RECEPTOR CAD96CA"/>
    <property type="match status" value="1"/>
</dbReference>
<dbReference type="AlphaFoldDB" id="A0A1S3JTC4"/>
<dbReference type="InterPro" id="IPR020635">
    <property type="entry name" value="Tyr_kinase_cat_dom"/>
</dbReference>
<organism evidence="5 6">
    <name type="scientific">Lingula anatina</name>
    <name type="common">Brachiopod</name>
    <name type="synonym">Lingula unguis</name>
    <dbReference type="NCBI Taxonomy" id="7574"/>
    <lineage>
        <taxon>Eukaryota</taxon>
        <taxon>Metazoa</taxon>
        <taxon>Spiralia</taxon>
        <taxon>Lophotrochozoa</taxon>
        <taxon>Brachiopoda</taxon>
        <taxon>Linguliformea</taxon>
        <taxon>Lingulata</taxon>
        <taxon>Lingulida</taxon>
        <taxon>Linguloidea</taxon>
        <taxon>Lingulidae</taxon>
        <taxon>Lingula</taxon>
    </lineage>
</organism>
<reference evidence="6" key="1">
    <citation type="submission" date="2025-08" db="UniProtKB">
        <authorList>
            <consortium name="RefSeq"/>
        </authorList>
    </citation>
    <scope>IDENTIFICATION</scope>
    <source>
        <tissue evidence="6">Gonads</tissue>
    </source>
</reference>
<name>A0A1S3JTC4_LINAN</name>
<dbReference type="InParanoid" id="A0A1S3JTC4"/>
<feature type="domain" description="Protein kinase" evidence="4">
    <location>
        <begin position="117"/>
        <end position="259"/>
    </location>
</feature>
<feature type="binding site" evidence="2">
    <location>
        <position position="149"/>
    </location>
    <ligand>
        <name>ATP</name>
        <dbReference type="ChEBI" id="CHEBI:30616"/>
    </ligand>
</feature>
<keyword evidence="3" id="KW-0472">Membrane</keyword>
<feature type="transmembrane region" description="Helical" evidence="3">
    <location>
        <begin position="54"/>
        <end position="77"/>
    </location>
</feature>
<dbReference type="PROSITE" id="PS00107">
    <property type="entry name" value="PROTEIN_KINASE_ATP"/>
    <property type="match status" value="1"/>
</dbReference>
<dbReference type="RefSeq" id="XP_013413615.1">
    <property type="nucleotide sequence ID" value="XM_013558161.1"/>
</dbReference>
<keyword evidence="2" id="KW-0547">Nucleotide-binding</keyword>
<evidence type="ECO:0000313" key="5">
    <source>
        <dbReference type="Proteomes" id="UP000085678"/>
    </source>
</evidence>
<dbReference type="InterPro" id="IPR001245">
    <property type="entry name" value="Ser-Thr/Tyr_kinase_cat_dom"/>
</dbReference>
<comment type="subcellular location">
    <subcellularLocation>
        <location evidence="1">Membrane</location>
        <topology evidence="1">Single-pass membrane protein</topology>
    </subcellularLocation>
</comment>
<proteinExistence type="predicted"/>
<dbReference type="InterPro" id="IPR011009">
    <property type="entry name" value="Kinase-like_dom_sf"/>
</dbReference>
<gene>
    <name evidence="6" type="primary">LOC106175960</name>
</gene>